<evidence type="ECO:0000256" key="1">
    <source>
        <dbReference type="ARBA" id="ARBA00008005"/>
    </source>
</evidence>
<dbReference type="Proteomes" id="UP000320176">
    <property type="component" value="Unassembled WGS sequence"/>
</dbReference>
<evidence type="ECO:0000313" key="4">
    <source>
        <dbReference type="EMBL" id="TWT91735.1"/>
    </source>
</evidence>
<reference evidence="4 5" key="1">
    <citation type="submission" date="2019-02" db="EMBL/GenBank/DDBJ databases">
        <title>Deep-cultivation of Planctomycetes and their phenomic and genomic characterization uncovers novel biology.</title>
        <authorList>
            <person name="Wiegand S."/>
            <person name="Jogler M."/>
            <person name="Boedeker C."/>
            <person name="Pinto D."/>
            <person name="Vollmers J."/>
            <person name="Rivas-Marin E."/>
            <person name="Kohn T."/>
            <person name="Peeters S.H."/>
            <person name="Heuer A."/>
            <person name="Rast P."/>
            <person name="Oberbeckmann S."/>
            <person name="Bunk B."/>
            <person name="Jeske O."/>
            <person name="Meyerdierks A."/>
            <person name="Storesund J.E."/>
            <person name="Kallscheuer N."/>
            <person name="Luecker S."/>
            <person name="Lage O.M."/>
            <person name="Pohl T."/>
            <person name="Merkel B.J."/>
            <person name="Hornburger P."/>
            <person name="Mueller R.-W."/>
            <person name="Bruemmer F."/>
            <person name="Labrenz M."/>
            <person name="Spormann A.M."/>
            <person name="Op Den Camp H."/>
            <person name="Overmann J."/>
            <person name="Amann R."/>
            <person name="Jetten M.S.M."/>
            <person name="Mascher T."/>
            <person name="Medema M.H."/>
            <person name="Devos D.P."/>
            <person name="Kaster A.-K."/>
            <person name="Ovreas L."/>
            <person name="Rohde M."/>
            <person name="Galperin M.Y."/>
            <person name="Jogler C."/>
        </authorList>
    </citation>
    <scope>NUCLEOTIDE SEQUENCE [LARGE SCALE GENOMIC DNA]</scope>
    <source>
        <strain evidence="4 5">Pla52n</strain>
    </source>
</reference>
<dbReference type="PANTHER" id="PTHR35861:SF1">
    <property type="entry name" value="PHAGE TAIL SHEATH PROTEIN"/>
    <property type="match status" value="1"/>
</dbReference>
<keyword evidence="5" id="KW-1185">Reference proteome</keyword>
<organism evidence="4 5">
    <name type="scientific">Stieleria varia</name>
    <dbReference type="NCBI Taxonomy" id="2528005"/>
    <lineage>
        <taxon>Bacteria</taxon>
        <taxon>Pseudomonadati</taxon>
        <taxon>Planctomycetota</taxon>
        <taxon>Planctomycetia</taxon>
        <taxon>Pirellulales</taxon>
        <taxon>Pirellulaceae</taxon>
        <taxon>Stieleria</taxon>
    </lineage>
</organism>
<comment type="caution">
    <text evidence="4">The sequence shown here is derived from an EMBL/GenBank/DDBJ whole genome shotgun (WGS) entry which is preliminary data.</text>
</comment>
<dbReference type="InterPro" id="IPR035089">
    <property type="entry name" value="Phage_sheath_subtilisin"/>
</dbReference>
<accession>A0A5C5ZX69</accession>
<evidence type="ECO:0000259" key="3">
    <source>
        <dbReference type="Pfam" id="PF17482"/>
    </source>
</evidence>
<feature type="domain" description="Tail sheath protein C-terminal" evidence="3">
    <location>
        <begin position="664"/>
        <end position="771"/>
    </location>
</feature>
<evidence type="ECO:0000259" key="2">
    <source>
        <dbReference type="Pfam" id="PF04984"/>
    </source>
</evidence>
<sequence>MPQYFSPGVYVEEVDSGPRPIQGVSTSVAGMVGVTQRGPTSGKPVLVTSFNEFMSTFGGFLDTPDEATISSGGWDDPTGEGGYWWRFPHAVKGFFDNGGQQLYVKRVFAKPQSSGKGAQASSGTLTKGVAIDLVRDCKKGALEIKLAHLIGVEVGKEFAITMQGSTVAVPDEAGNAKFVVQAYDPSTNTVRFENGKGVGQSLSVKDGYSAEIETIQQVAANPTLQFTAKALGAWGDQMHVRVQPMVAATLSLQFSDTEDANPVSTTLAADVTEPVAPATTWTIETVDDLNDKDVVVIQGKRFTLTMVDAANHKKFTVENGEKWNKGTAVRKIRKANKADAATGSTTIKVASSDRLYKGAIVELDNLKKKERFVVEAAKEGIVTLSSATEEQYLEGDYVRLIEATVQIQSRVGDTILAEEEFSSLRLTKETDTNSIVYRIKDRSALVSVKNLGSPEVTDIANFPIATNGRTQPLKEGKDNFQDLKVEDFVGEDGGSGKRSGIQALEDIDDISLVVVPGIWSPVVRAATIQHCEMMKYRFAILDPPPRLSIEGVRAYRTPIDTRYAALYYPWIRLRDPSTSTNIEVPPSGHLAGLYARVDTERGVHKAPANEILNGILPANPVTGVGGLLQDVTKREQDLLNPEGINALRFFPGRGQRVWGARTVSSDSNFKYVNVRRIFNFIERSIDEGTQFVVFEPNDSQLWSRVRQTINNFLNTQWRSGMLEGRTAEEAYYVACDRGVTMQQDDIENGRLICEVGIAPVFPAEFVIFRIQKFTADSKLA</sequence>
<protein>
    <submittedName>
        <fullName evidence="4">Phage tail sheath protein</fullName>
    </submittedName>
</protein>
<gene>
    <name evidence="4" type="ORF">Pla52n_64850</name>
</gene>
<proteinExistence type="inferred from homology"/>
<evidence type="ECO:0000313" key="5">
    <source>
        <dbReference type="Proteomes" id="UP000320176"/>
    </source>
</evidence>
<dbReference type="OrthoDB" id="9767864at2"/>
<dbReference type="EMBL" id="SJPN01000014">
    <property type="protein sequence ID" value="TWT91735.1"/>
    <property type="molecule type" value="Genomic_DNA"/>
</dbReference>
<dbReference type="PANTHER" id="PTHR35861">
    <property type="match status" value="1"/>
</dbReference>
<dbReference type="Pfam" id="PF17482">
    <property type="entry name" value="Phage_sheath_1C"/>
    <property type="match status" value="1"/>
</dbReference>
<dbReference type="AlphaFoldDB" id="A0A5C5ZX69"/>
<dbReference type="Pfam" id="PF04984">
    <property type="entry name" value="Phage_sheath_1"/>
    <property type="match status" value="1"/>
</dbReference>
<comment type="similarity">
    <text evidence="1">Belongs to the myoviridae tail sheath protein family.</text>
</comment>
<name>A0A5C5ZX69_9BACT</name>
<feature type="domain" description="Tail sheath protein subtilisin-like" evidence="2">
    <location>
        <begin position="508"/>
        <end position="662"/>
    </location>
</feature>
<dbReference type="InterPro" id="IPR020287">
    <property type="entry name" value="Tail_sheath_C"/>
</dbReference>
<dbReference type="RefSeq" id="WP_146523390.1">
    <property type="nucleotide sequence ID" value="NZ_CP151726.1"/>
</dbReference>
<dbReference type="Gene3D" id="3.40.50.11780">
    <property type="match status" value="2"/>
</dbReference>
<dbReference type="InterPro" id="IPR052042">
    <property type="entry name" value="Tail_sheath_structural"/>
</dbReference>